<dbReference type="Proteomes" id="UP001627284">
    <property type="component" value="Unassembled WGS sequence"/>
</dbReference>
<reference evidence="1 2" key="1">
    <citation type="submission" date="2024-05" db="EMBL/GenBank/DDBJ databases">
        <title>De novo assembly of an allotetraploid wild potato.</title>
        <authorList>
            <person name="Hosaka A.J."/>
        </authorList>
    </citation>
    <scope>NUCLEOTIDE SEQUENCE [LARGE SCALE GENOMIC DNA]</scope>
    <source>
        <tissue evidence="1">Young leaves</tissue>
    </source>
</reference>
<organism evidence="1 2">
    <name type="scientific">Solanum stoloniferum</name>
    <dbReference type="NCBI Taxonomy" id="62892"/>
    <lineage>
        <taxon>Eukaryota</taxon>
        <taxon>Viridiplantae</taxon>
        <taxon>Streptophyta</taxon>
        <taxon>Embryophyta</taxon>
        <taxon>Tracheophyta</taxon>
        <taxon>Spermatophyta</taxon>
        <taxon>Magnoliopsida</taxon>
        <taxon>eudicotyledons</taxon>
        <taxon>Gunneridae</taxon>
        <taxon>Pentapetalae</taxon>
        <taxon>asterids</taxon>
        <taxon>lamiids</taxon>
        <taxon>Solanales</taxon>
        <taxon>Solanaceae</taxon>
        <taxon>Solanoideae</taxon>
        <taxon>Solaneae</taxon>
        <taxon>Solanum</taxon>
    </lineage>
</organism>
<dbReference type="AlphaFoldDB" id="A0ABD2V7F3"/>
<dbReference type="EMBL" id="JBJKTR010000003">
    <property type="protein sequence ID" value="KAL3375671.1"/>
    <property type="molecule type" value="Genomic_DNA"/>
</dbReference>
<comment type="caution">
    <text evidence="1">The sequence shown here is derived from an EMBL/GenBank/DDBJ whole genome shotgun (WGS) entry which is preliminary data.</text>
</comment>
<protein>
    <submittedName>
        <fullName evidence="1">Uncharacterized protein</fullName>
    </submittedName>
</protein>
<gene>
    <name evidence="1" type="ORF">AABB24_006902</name>
</gene>
<accession>A0ABD2V7F3</accession>
<proteinExistence type="predicted"/>
<evidence type="ECO:0000313" key="2">
    <source>
        <dbReference type="Proteomes" id="UP001627284"/>
    </source>
</evidence>
<sequence>MASKLEVGNKYHPRLQNMGVHNKGFAIQKENPLELAIIPSPSSHRFPTHSKVRKYIRTPLIIQETFSMAPNTPVFKSSLFHVNIKRKILQLTHKRKLRRQLSANSKYTYIAHKRNSMAVNCKSKEAIGQL</sequence>
<keyword evidence="2" id="KW-1185">Reference proteome</keyword>
<name>A0ABD2V7F3_9SOLN</name>
<evidence type="ECO:0000313" key="1">
    <source>
        <dbReference type="EMBL" id="KAL3375671.1"/>
    </source>
</evidence>